<accession>A0ABP1PIN6</accession>
<dbReference type="EMBL" id="CAXAJV020001301">
    <property type="protein sequence ID" value="CAL7952004.1"/>
    <property type="molecule type" value="Genomic_DNA"/>
</dbReference>
<reference evidence="1 2" key="1">
    <citation type="submission" date="2024-08" db="EMBL/GenBank/DDBJ databases">
        <authorList>
            <person name="Will J Nash"/>
            <person name="Angela Man"/>
            <person name="Seanna McTaggart"/>
            <person name="Kendall Baker"/>
            <person name="Tom Barker"/>
            <person name="Leah Catchpole"/>
            <person name="Alex Durrant"/>
            <person name="Karim Gharbi"/>
            <person name="Naomi Irish"/>
            <person name="Gemy Kaithakottil"/>
            <person name="Debby Ku"/>
            <person name="Aaliyah Providence"/>
            <person name="Felix Shaw"/>
            <person name="David Swarbreck"/>
            <person name="Chris Watkins"/>
            <person name="Ann M. McCartney"/>
            <person name="Giulio Formenti"/>
            <person name="Alice Mouton"/>
            <person name="Noel Vella"/>
            <person name="Bjorn M von Reumont"/>
            <person name="Adriana Vella"/>
            <person name="Wilfried Haerty"/>
        </authorList>
    </citation>
    <scope>NUCLEOTIDE SEQUENCE [LARGE SCALE GENOMIC DNA]</scope>
</reference>
<sequence>MPCLLVAIRQQFDYLWESRPGAKNVEYPGHGTDQRGTISSTSLIINGDWWSRDLTRDLRVIKAVTSFPIRFVFTRCSWSVVTAIMLALRATGYTPLMFFLQIHLEDGNLSMQLGGFFIKINGPRRICSTLKANLPRTSILYKEETRKRNESGCWIVQEEETSLIPGRLSHDPSGLAIASYSPACVCSPPKLSEISVMVNTM</sequence>
<name>A0ABP1PIN6_XYLVO</name>
<keyword evidence="2" id="KW-1185">Reference proteome</keyword>
<comment type="caution">
    <text evidence="1">The sequence shown here is derived from an EMBL/GenBank/DDBJ whole genome shotgun (WGS) entry which is preliminary data.</text>
</comment>
<evidence type="ECO:0000313" key="1">
    <source>
        <dbReference type="EMBL" id="CAL7952004.1"/>
    </source>
</evidence>
<protein>
    <submittedName>
        <fullName evidence="1">Uncharacterized protein</fullName>
    </submittedName>
</protein>
<dbReference type="Proteomes" id="UP001642520">
    <property type="component" value="Unassembled WGS sequence"/>
</dbReference>
<gene>
    <name evidence="1" type="ORF">XYLVIOL_LOCUS10834</name>
</gene>
<evidence type="ECO:0000313" key="2">
    <source>
        <dbReference type="Proteomes" id="UP001642520"/>
    </source>
</evidence>
<proteinExistence type="predicted"/>
<organism evidence="1 2">
    <name type="scientific">Xylocopa violacea</name>
    <name type="common">Violet carpenter bee</name>
    <name type="synonym">Apis violacea</name>
    <dbReference type="NCBI Taxonomy" id="135666"/>
    <lineage>
        <taxon>Eukaryota</taxon>
        <taxon>Metazoa</taxon>
        <taxon>Ecdysozoa</taxon>
        <taxon>Arthropoda</taxon>
        <taxon>Hexapoda</taxon>
        <taxon>Insecta</taxon>
        <taxon>Pterygota</taxon>
        <taxon>Neoptera</taxon>
        <taxon>Endopterygota</taxon>
        <taxon>Hymenoptera</taxon>
        <taxon>Apocrita</taxon>
        <taxon>Aculeata</taxon>
        <taxon>Apoidea</taxon>
        <taxon>Anthophila</taxon>
        <taxon>Apidae</taxon>
        <taxon>Xylocopa</taxon>
        <taxon>Xylocopa</taxon>
    </lineage>
</organism>